<dbReference type="Proteomes" id="UP000298493">
    <property type="component" value="Unassembled WGS sequence"/>
</dbReference>
<reference evidence="2 3" key="1">
    <citation type="submission" date="2019-04" db="EMBL/GenBank/DDBJ databases">
        <title>High contiguity whole genome sequence and gene annotation resource for two Venturia nashicola isolates.</title>
        <authorList>
            <person name="Prokchorchik M."/>
            <person name="Won K."/>
            <person name="Lee Y."/>
            <person name="Choi E.D."/>
            <person name="Segonzac C."/>
            <person name="Sohn K.H."/>
        </authorList>
    </citation>
    <scope>NUCLEOTIDE SEQUENCE [LARGE SCALE GENOMIC DNA]</scope>
    <source>
        <strain evidence="2 3">PRI2</strain>
    </source>
</reference>
<feature type="region of interest" description="Disordered" evidence="1">
    <location>
        <begin position="1"/>
        <end position="45"/>
    </location>
</feature>
<evidence type="ECO:0000313" key="2">
    <source>
        <dbReference type="EMBL" id="TID17321.1"/>
    </source>
</evidence>
<comment type="caution">
    <text evidence="2">The sequence shown here is derived from an EMBL/GenBank/DDBJ whole genome shotgun (WGS) entry which is preliminary data.</text>
</comment>
<accession>A0A4Z1P7W1</accession>
<dbReference type="AlphaFoldDB" id="A0A4Z1P7W1"/>
<protein>
    <submittedName>
        <fullName evidence="2">Uncharacterized protein</fullName>
    </submittedName>
</protein>
<evidence type="ECO:0000256" key="1">
    <source>
        <dbReference type="SAM" id="MobiDB-lite"/>
    </source>
</evidence>
<dbReference type="EMBL" id="SNSC02000016">
    <property type="protein sequence ID" value="TID17321.1"/>
    <property type="molecule type" value="Genomic_DNA"/>
</dbReference>
<feature type="compositionally biased region" description="Basic residues" evidence="1">
    <location>
        <begin position="1"/>
        <end position="14"/>
    </location>
</feature>
<sequence length="383" mass="42191">MANTKKQKKQHANQKKQPANAVAPSSSMGNEQDQREQSAAVVSGSQDSIMSTIIKGITGFTIDSAESIIPKNDKLDFPNDMSETCPVEPAAQNALSIQPGTKAKPVSEGESKAKDYSAASENALDSGWTQVDIYGKIKDTDTDTDTEPYNTIIKGIGKGKAKATSCSLAQDDLDAGWEHVEAENSLNDNTIFTIDADRQLCILWFFTTHSFSTMASLLNYSLAQPLPVRIHGQDAKDRFLVLAKPTKYARAFVYHEVKRLSVTKNVEYKPPVQTLDQVFAEAWAKMQEQISEERELGENSACYDDLIDVEYLQRLGKQRLWGVLERKALQGRAWGGLGAKVTRPEGVELGSDLDLYMQGVRAQETMRLGKKGLFAKAKGLLGY</sequence>
<organism evidence="2 3">
    <name type="scientific">Venturia nashicola</name>
    <dbReference type="NCBI Taxonomy" id="86259"/>
    <lineage>
        <taxon>Eukaryota</taxon>
        <taxon>Fungi</taxon>
        <taxon>Dikarya</taxon>
        <taxon>Ascomycota</taxon>
        <taxon>Pezizomycotina</taxon>
        <taxon>Dothideomycetes</taxon>
        <taxon>Pleosporomycetidae</taxon>
        <taxon>Venturiales</taxon>
        <taxon>Venturiaceae</taxon>
        <taxon>Venturia</taxon>
    </lineage>
</organism>
<proteinExistence type="predicted"/>
<dbReference type="OrthoDB" id="10404804at2759"/>
<name>A0A4Z1P7W1_9PEZI</name>
<gene>
    <name evidence="2" type="ORF">E6O75_ATG08067</name>
</gene>
<evidence type="ECO:0000313" key="3">
    <source>
        <dbReference type="Proteomes" id="UP000298493"/>
    </source>
</evidence>
<keyword evidence="3" id="KW-1185">Reference proteome</keyword>